<feature type="compositionally biased region" description="Basic and acidic residues" evidence="1">
    <location>
        <begin position="366"/>
        <end position="377"/>
    </location>
</feature>
<protein>
    <submittedName>
        <fullName evidence="3">Type IV toxin-antitoxin system AbiEi family antitoxin domain-containing protein</fullName>
    </submittedName>
</protein>
<comment type="caution">
    <text evidence="3">The sequence shown here is derived from an EMBL/GenBank/DDBJ whole genome shotgun (WGS) entry which is preliminary data.</text>
</comment>
<dbReference type="Proteomes" id="UP001550628">
    <property type="component" value="Unassembled WGS sequence"/>
</dbReference>
<gene>
    <name evidence="3" type="ORF">ABZ510_33630</name>
</gene>
<dbReference type="InterPro" id="IPR025159">
    <property type="entry name" value="AbiEi_N"/>
</dbReference>
<sequence>MARDERLLELADLAGAQWGLFTSAQVGELGFTAQQLKRLADAELITRLRQGVYRLTGAPESPADPVRAEWLALEPKRMAGDRLTDEVQVGVVSHRSAALLQGLGDIDADVHEFTVQRRRSTRSRDVRFRIRELARTDWHLVKGLPVTRPLRTVVDLAEDGTDGGHLATIVRDAIITGDVTRDELAEALRPFAHRYGMRIGDGAALVRDFIGQAGIPESHRSLTRDIRQEATSNMVNHLLQSSLSNADRERVIAKLITTNYPGLDIAFGPIGQFALPQLNQSLPALENLLGLPQIPTDSFMSPELKALTESIREDLNSKLFGNFSAGALNRLTDYWQNPSSRVVPRSAPAETGMGDSEGDEGSDAAIPDRQRAPEGDQ</sequence>
<feature type="domain" description="AbiEi antitoxin N-terminal" evidence="2">
    <location>
        <begin position="10"/>
        <end position="56"/>
    </location>
</feature>
<evidence type="ECO:0000256" key="1">
    <source>
        <dbReference type="SAM" id="MobiDB-lite"/>
    </source>
</evidence>
<proteinExistence type="predicted"/>
<accession>A0ABV2X0V2</accession>
<reference evidence="3 4" key="1">
    <citation type="submission" date="2024-06" db="EMBL/GenBank/DDBJ databases">
        <title>The Natural Products Discovery Center: Release of the First 8490 Sequenced Strains for Exploring Actinobacteria Biosynthetic Diversity.</title>
        <authorList>
            <person name="Kalkreuter E."/>
            <person name="Kautsar S.A."/>
            <person name="Yang D."/>
            <person name="Bader C.D."/>
            <person name="Teijaro C.N."/>
            <person name="Fluegel L."/>
            <person name="Davis C.M."/>
            <person name="Simpson J.R."/>
            <person name="Lauterbach L."/>
            <person name="Steele A.D."/>
            <person name="Gui C."/>
            <person name="Meng S."/>
            <person name="Li G."/>
            <person name="Viehrig K."/>
            <person name="Ye F."/>
            <person name="Su P."/>
            <person name="Kiefer A.F."/>
            <person name="Nichols A."/>
            <person name="Cepeda A.J."/>
            <person name="Yan W."/>
            <person name="Fan B."/>
            <person name="Jiang Y."/>
            <person name="Adhikari A."/>
            <person name="Zheng C.-J."/>
            <person name="Schuster L."/>
            <person name="Cowan T.M."/>
            <person name="Smanski M.J."/>
            <person name="Chevrette M.G."/>
            <person name="De Carvalho L.P.S."/>
            <person name="Shen B."/>
        </authorList>
    </citation>
    <scope>NUCLEOTIDE SEQUENCE [LARGE SCALE GENOMIC DNA]</scope>
    <source>
        <strain evidence="3 4">NPDC019708</strain>
    </source>
</reference>
<dbReference type="Pfam" id="PF13338">
    <property type="entry name" value="AbiEi_4"/>
    <property type="match status" value="1"/>
</dbReference>
<organism evidence="3 4">
    <name type="scientific">Nocardia rhamnosiphila</name>
    <dbReference type="NCBI Taxonomy" id="426716"/>
    <lineage>
        <taxon>Bacteria</taxon>
        <taxon>Bacillati</taxon>
        <taxon>Actinomycetota</taxon>
        <taxon>Actinomycetes</taxon>
        <taxon>Mycobacteriales</taxon>
        <taxon>Nocardiaceae</taxon>
        <taxon>Nocardia</taxon>
    </lineage>
</organism>
<evidence type="ECO:0000313" key="4">
    <source>
        <dbReference type="Proteomes" id="UP001550628"/>
    </source>
</evidence>
<feature type="region of interest" description="Disordered" evidence="1">
    <location>
        <begin position="339"/>
        <end position="377"/>
    </location>
</feature>
<evidence type="ECO:0000313" key="3">
    <source>
        <dbReference type="EMBL" id="MEU1956779.1"/>
    </source>
</evidence>
<dbReference type="EMBL" id="JBEYBF010000045">
    <property type="protein sequence ID" value="MEU1956779.1"/>
    <property type="molecule type" value="Genomic_DNA"/>
</dbReference>
<evidence type="ECO:0000259" key="2">
    <source>
        <dbReference type="Pfam" id="PF13338"/>
    </source>
</evidence>
<keyword evidence="4" id="KW-1185">Reference proteome</keyword>
<name>A0ABV2X0V2_9NOCA</name>
<dbReference type="RefSeq" id="WP_356959851.1">
    <property type="nucleotide sequence ID" value="NZ_JBEYBD010000037.1"/>
</dbReference>